<keyword evidence="3" id="KW-1185">Reference proteome</keyword>
<feature type="region of interest" description="Disordered" evidence="1">
    <location>
        <begin position="20"/>
        <end position="58"/>
    </location>
</feature>
<reference evidence="2 3" key="1">
    <citation type="submission" date="2019-04" db="EMBL/GenBank/DDBJ databases">
        <title>Vagococcus sp. nov., isolated from faeces of yaks (Bos grunniens).</title>
        <authorList>
            <person name="Ge Y."/>
        </authorList>
    </citation>
    <scope>NUCLEOTIDE SEQUENCE [LARGE SCALE GENOMIC DNA]</scope>
    <source>
        <strain evidence="2 3">MN-17</strain>
    </source>
</reference>
<feature type="compositionally biased region" description="Low complexity" evidence="1">
    <location>
        <begin position="32"/>
        <end position="54"/>
    </location>
</feature>
<dbReference type="Proteomes" id="UP000298615">
    <property type="component" value="Chromosome"/>
</dbReference>
<name>A0A4D7CWZ7_9ENTE</name>
<dbReference type="AlphaFoldDB" id="A0A4D7CWZ7"/>
<dbReference type="EMBL" id="CP039712">
    <property type="protein sequence ID" value="QCI86897.1"/>
    <property type="molecule type" value="Genomic_DNA"/>
</dbReference>
<dbReference type="PROSITE" id="PS51257">
    <property type="entry name" value="PROKAR_LIPOPROTEIN"/>
    <property type="match status" value="1"/>
</dbReference>
<dbReference type="RefSeq" id="WP_136953719.1">
    <property type="nucleotide sequence ID" value="NZ_CP039712.1"/>
</dbReference>
<proteinExistence type="predicted"/>
<organism evidence="2 3">
    <name type="scientific">Vagococcus zengguangii</name>
    <dbReference type="NCBI Taxonomy" id="2571750"/>
    <lineage>
        <taxon>Bacteria</taxon>
        <taxon>Bacillati</taxon>
        <taxon>Bacillota</taxon>
        <taxon>Bacilli</taxon>
        <taxon>Lactobacillales</taxon>
        <taxon>Enterococcaceae</taxon>
        <taxon>Vagococcus</taxon>
    </lineage>
</organism>
<protein>
    <recommendedName>
        <fullName evidence="4">Lipoprotein</fullName>
    </recommendedName>
</protein>
<accession>A0A4D7CWZ7</accession>
<evidence type="ECO:0008006" key="4">
    <source>
        <dbReference type="Google" id="ProtNLM"/>
    </source>
</evidence>
<evidence type="ECO:0000313" key="2">
    <source>
        <dbReference type="EMBL" id="QCI86897.1"/>
    </source>
</evidence>
<evidence type="ECO:0000256" key="1">
    <source>
        <dbReference type="SAM" id="MobiDB-lite"/>
    </source>
</evidence>
<sequence>MKNKVLLLLLVTVLVGCGENEKKNEDSSTSIAATKESTSVASTSSTVTSESTTESGRKADMSQYNQIVGNYATFLEDTNVQRADINSMAFLATQYFYTGVFHTTLDVDNNGTQELLIALGNQEGAYTLLDMYTISSDNELIRLTTEENQLNAIGERMRLIPLQDGTLYYIGSSGANSQSYKIYEFNQQGIQLYSTRESTNVEGESIEIGESVDLSILKWQSVKTDAPEQQGTSGEVDIAAVQKGDYSSISHSWVNEAGDMISIAGASINLSSGDIVELSTGGLQVENEVLLGSVSFGMTGARIAIAPKGIEFTETLVLGSTDITRDRIIIGQGASEIKDVYYPLQ</sequence>
<gene>
    <name evidence="2" type="ORF">FA707_07915</name>
</gene>
<evidence type="ECO:0000313" key="3">
    <source>
        <dbReference type="Proteomes" id="UP000298615"/>
    </source>
</evidence>
<dbReference type="KEGG" id="vao:FA707_07915"/>